<sequence>MRLLFVVALALAAFLAAADVSALNDAPSKRLLRATASVDEEEERGMWQSLSNSVTKLLIKPNQVAVKTMDNPKIAEVTRTSLLKTFKSVDPKKFNSVEDLFSSKAFNGLENYVYRLNQQSANKQTSVAKVFSSGFGDEQALHLFFTAARSSDRKVKQSGRFFQDQLLTQWATEGKTWKEISAVVPVQYSSYFEKKYTGIIVNLIRDSQAKSTRLAKARAAANAAA</sequence>
<dbReference type="AlphaFoldDB" id="A0ABD3EUJ9"/>
<feature type="chain" id="PRO_5044847518" description="RxLR effector protein" evidence="1">
    <location>
        <begin position="19"/>
        <end position="225"/>
    </location>
</feature>
<evidence type="ECO:0008006" key="4">
    <source>
        <dbReference type="Google" id="ProtNLM"/>
    </source>
</evidence>
<name>A0ABD3EUJ9_9STRA</name>
<keyword evidence="1" id="KW-0732">Signal</keyword>
<dbReference type="Proteomes" id="UP001632037">
    <property type="component" value="Unassembled WGS sequence"/>
</dbReference>
<feature type="signal peptide" evidence="1">
    <location>
        <begin position="1"/>
        <end position="18"/>
    </location>
</feature>
<dbReference type="EMBL" id="JBIMZQ010000056">
    <property type="protein sequence ID" value="KAL3658185.1"/>
    <property type="molecule type" value="Genomic_DNA"/>
</dbReference>
<evidence type="ECO:0000256" key="1">
    <source>
        <dbReference type="SAM" id="SignalP"/>
    </source>
</evidence>
<gene>
    <name evidence="2" type="ORF">V7S43_016815</name>
</gene>
<evidence type="ECO:0000313" key="2">
    <source>
        <dbReference type="EMBL" id="KAL3658185.1"/>
    </source>
</evidence>
<organism evidence="2 3">
    <name type="scientific">Phytophthora oleae</name>
    <dbReference type="NCBI Taxonomy" id="2107226"/>
    <lineage>
        <taxon>Eukaryota</taxon>
        <taxon>Sar</taxon>
        <taxon>Stramenopiles</taxon>
        <taxon>Oomycota</taxon>
        <taxon>Peronosporomycetes</taxon>
        <taxon>Peronosporales</taxon>
        <taxon>Peronosporaceae</taxon>
        <taxon>Phytophthora</taxon>
    </lineage>
</organism>
<evidence type="ECO:0000313" key="3">
    <source>
        <dbReference type="Proteomes" id="UP001632037"/>
    </source>
</evidence>
<reference evidence="2 3" key="1">
    <citation type="submission" date="2024-09" db="EMBL/GenBank/DDBJ databases">
        <title>Genome sequencing and assembly of Phytophthora oleae, isolate VK10A, causative agent of rot of olive drupes.</title>
        <authorList>
            <person name="Conti Taguali S."/>
            <person name="Riolo M."/>
            <person name="La Spada F."/>
            <person name="Cacciola S.O."/>
            <person name="Dionisio G."/>
        </authorList>
    </citation>
    <scope>NUCLEOTIDE SEQUENCE [LARGE SCALE GENOMIC DNA]</scope>
    <source>
        <strain evidence="2 3">VK10A</strain>
    </source>
</reference>
<accession>A0ABD3EUJ9</accession>
<keyword evidence="3" id="KW-1185">Reference proteome</keyword>
<proteinExistence type="predicted"/>
<comment type="caution">
    <text evidence="2">The sequence shown here is derived from an EMBL/GenBank/DDBJ whole genome shotgun (WGS) entry which is preliminary data.</text>
</comment>
<protein>
    <recommendedName>
        <fullName evidence="4">RxLR effector protein</fullName>
    </recommendedName>
</protein>